<feature type="compositionally biased region" description="Low complexity" evidence="1">
    <location>
        <begin position="144"/>
        <end position="162"/>
    </location>
</feature>
<dbReference type="Proteomes" id="UP001215280">
    <property type="component" value="Unassembled WGS sequence"/>
</dbReference>
<evidence type="ECO:0000313" key="3">
    <source>
        <dbReference type="Proteomes" id="UP001215280"/>
    </source>
</evidence>
<accession>A0AAD7HQX3</accession>
<dbReference type="EMBL" id="JARJLG010000228">
    <property type="protein sequence ID" value="KAJ7725435.1"/>
    <property type="molecule type" value="Genomic_DNA"/>
</dbReference>
<keyword evidence="3" id="KW-1185">Reference proteome</keyword>
<protein>
    <submittedName>
        <fullName evidence="2">Uncharacterized protein</fullName>
    </submittedName>
</protein>
<feature type="compositionally biased region" description="Low complexity" evidence="1">
    <location>
        <begin position="523"/>
        <end position="537"/>
    </location>
</feature>
<gene>
    <name evidence="2" type="ORF">DFH07DRAFT_783022</name>
</gene>
<evidence type="ECO:0000256" key="1">
    <source>
        <dbReference type="SAM" id="MobiDB-lite"/>
    </source>
</evidence>
<sequence>MSQLRPIKRKLNQEELRAVFNRDHWYFLHENDACHEVINYFDGSFTKLDRQEAVAIFSELEPAFVNYRTAEQNAVGHTDVSTVEDFIFQVGVMFRTLEQAFSGFSAGRFADLKKSFIEREPPKVRTRVVNPFDLLPFAFKELGSHSSSAPPSKKSRSAPAAPVDSDDNAPAANFFYAIGPWSWPSSQYSRQSPCPTLNYRTQNAEVVIDTTAPSPPSPKKTGKARQPIPPHGSPAPNSKTRYKSDEDSIQVVSKPADRHPVESPGEFNPSAVETANLRYKGRGSKVHGGLPSAPPIAPTVVPKHLVVSAVLPAEDARSLVPCYDCLSRGRICMFAGINKRCYNCVRNGQACTNGAQSFPAMVALDRLEPVLATTSRRFNTHLKNLARASHLVQVHQEFAEKVLSPAHFKQRFQDTIRDLFKQFEITFEDAREHYLLTHPVREILENDDGEAMHILPVDSALTAPLERSAPPVLPDAIRASYSRHLCHEARWTAQDFTPLESAPIVPSMKVGPPINARGDETPRPSVSSLGSSSKPNPFSRPPRDLQAINRELSAPPSIATLHNEAPPSPEAEPVDDDMGGGAGVGLSGVEEAPLGATARLFLRDMSLL</sequence>
<feature type="region of interest" description="Disordered" evidence="1">
    <location>
        <begin position="144"/>
        <end position="166"/>
    </location>
</feature>
<evidence type="ECO:0000313" key="2">
    <source>
        <dbReference type="EMBL" id="KAJ7725435.1"/>
    </source>
</evidence>
<feature type="region of interest" description="Disordered" evidence="1">
    <location>
        <begin position="558"/>
        <end position="586"/>
    </location>
</feature>
<organism evidence="2 3">
    <name type="scientific">Mycena maculata</name>
    <dbReference type="NCBI Taxonomy" id="230809"/>
    <lineage>
        <taxon>Eukaryota</taxon>
        <taxon>Fungi</taxon>
        <taxon>Dikarya</taxon>
        <taxon>Basidiomycota</taxon>
        <taxon>Agaricomycotina</taxon>
        <taxon>Agaricomycetes</taxon>
        <taxon>Agaricomycetidae</taxon>
        <taxon>Agaricales</taxon>
        <taxon>Marasmiineae</taxon>
        <taxon>Mycenaceae</taxon>
        <taxon>Mycena</taxon>
    </lineage>
</organism>
<reference evidence="2" key="1">
    <citation type="submission" date="2023-03" db="EMBL/GenBank/DDBJ databases">
        <title>Massive genome expansion in bonnet fungi (Mycena s.s.) driven by repeated elements and novel gene families across ecological guilds.</title>
        <authorList>
            <consortium name="Lawrence Berkeley National Laboratory"/>
            <person name="Harder C.B."/>
            <person name="Miyauchi S."/>
            <person name="Viragh M."/>
            <person name="Kuo A."/>
            <person name="Thoen E."/>
            <person name="Andreopoulos B."/>
            <person name="Lu D."/>
            <person name="Skrede I."/>
            <person name="Drula E."/>
            <person name="Henrissat B."/>
            <person name="Morin E."/>
            <person name="Kohler A."/>
            <person name="Barry K."/>
            <person name="LaButti K."/>
            <person name="Morin E."/>
            <person name="Salamov A."/>
            <person name="Lipzen A."/>
            <person name="Mereny Z."/>
            <person name="Hegedus B."/>
            <person name="Baldrian P."/>
            <person name="Stursova M."/>
            <person name="Weitz H."/>
            <person name="Taylor A."/>
            <person name="Grigoriev I.V."/>
            <person name="Nagy L.G."/>
            <person name="Martin F."/>
            <person name="Kauserud H."/>
        </authorList>
    </citation>
    <scope>NUCLEOTIDE SEQUENCE</scope>
    <source>
        <strain evidence="2">CBHHK188m</strain>
    </source>
</reference>
<name>A0AAD7HQX3_9AGAR</name>
<proteinExistence type="predicted"/>
<dbReference type="AlphaFoldDB" id="A0AAD7HQX3"/>
<feature type="region of interest" description="Disordered" evidence="1">
    <location>
        <begin position="209"/>
        <end position="269"/>
    </location>
</feature>
<feature type="region of interest" description="Disordered" evidence="1">
    <location>
        <begin position="503"/>
        <end position="543"/>
    </location>
</feature>
<comment type="caution">
    <text evidence="2">The sequence shown here is derived from an EMBL/GenBank/DDBJ whole genome shotgun (WGS) entry which is preliminary data.</text>
</comment>